<evidence type="ECO:0000313" key="4">
    <source>
        <dbReference type="Proteomes" id="UP000540191"/>
    </source>
</evidence>
<feature type="transmembrane region" description="Helical" evidence="2">
    <location>
        <begin position="99"/>
        <end position="121"/>
    </location>
</feature>
<protein>
    <recommendedName>
        <fullName evidence="5">DUF3054 domain-containing protein</fullName>
    </recommendedName>
</protein>
<evidence type="ECO:0000313" key="3">
    <source>
        <dbReference type="EMBL" id="MBB4735285.1"/>
    </source>
</evidence>
<feature type="transmembrane region" description="Helical" evidence="2">
    <location>
        <begin position="62"/>
        <end position="87"/>
    </location>
</feature>
<dbReference type="Proteomes" id="UP000540191">
    <property type="component" value="Unassembled WGS sequence"/>
</dbReference>
<name>A0A7W7M325_9MICC</name>
<evidence type="ECO:0000256" key="2">
    <source>
        <dbReference type="SAM" id="Phobius"/>
    </source>
</evidence>
<comment type="caution">
    <text evidence="3">The sequence shown here is derived from an EMBL/GenBank/DDBJ whole genome shotgun (WGS) entry which is preliminary data.</text>
</comment>
<sequence length="154" mass="16348">MDSSRTPESVVDHTPPPAELPDRDSSTHRRPTPRWLAPLALFIDVALVIGFVAVGQREHDSAAGLLGLLATAAPFVIALLLTTAATGGLSLRHRSWTRIWPHGVIVWAGTLALGMSLRVILGLGGAPLAFIIVAAASLALVLLGRRLITAWMTR</sequence>
<keyword evidence="2" id="KW-1133">Transmembrane helix</keyword>
<keyword evidence="4" id="KW-1185">Reference proteome</keyword>
<evidence type="ECO:0008006" key="5">
    <source>
        <dbReference type="Google" id="ProtNLM"/>
    </source>
</evidence>
<gene>
    <name evidence="3" type="ORF">HDA30_000793</name>
</gene>
<dbReference type="EMBL" id="JACHNA010000001">
    <property type="protein sequence ID" value="MBB4735285.1"/>
    <property type="molecule type" value="Genomic_DNA"/>
</dbReference>
<keyword evidence="2" id="KW-0812">Transmembrane</keyword>
<dbReference type="InterPro" id="IPR021414">
    <property type="entry name" value="DUF3054"/>
</dbReference>
<dbReference type="RefSeq" id="WP_184241183.1">
    <property type="nucleotide sequence ID" value="NZ_JACHNA010000001.1"/>
</dbReference>
<accession>A0A7W7M325</accession>
<dbReference type="AlphaFoldDB" id="A0A7W7M325"/>
<dbReference type="Pfam" id="PF11255">
    <property type="entry name" value="DUF3054"/>
    <property type="match status" value="1"/>
</dbReference>
<feature type="transmembrane region" description="Helical" evidence="2">
    <location>
        <begin position="127"/>
        <end position="148"/>
    </location>
</feature>
<proteinExistence type="predicted"/>
<feature type="region of interest" description="Disordered" evidence="1">
    <location>
        <begin position="1"/>
        <end position="30"/>
    </location>
</feature>
<feature type="transmembrane region" description="Helical" evidence="2">
    <location>
        <begin position="35"/>
        <end position="56"/>
    </location>
</feature>
<reference evidence="3 4" key="1">
    <citation type="submission" date="2020-08" db="EMBL/GenBank/DDBJ databases">
        <title>Sequencing the genomes of 1000 actinobacteria strains.</title>
        <authorList>
            <person name="Klenk H.-P."/>
        </authorList>
    </citation>
    <scope>NUCLEOTIDE SEQUENCE [LARGE SCALE GENOMIC DNA]</scope>
    <source>
        <strain evidence="3 4">DSM 23974</strain>
    </source>
</reference>
<organism evidence="3 4">
    <name type="scientific">Micrococcus cohnii</name>
    <dbReference type="NCBI Taxonomy" id="993416"/>
    <lineage>
        <taxon>Bacteria</taxon>
        <taxon>Bacillati</taxon>
        <taxon>Actinomycetota</taxon>
        <taxon>Actinomycetes</taxon>
        <taxon>Micrococcales</taxon>
        <taxon>Micrococcaceae</taxon>
        <taxon>Micrococcus</taxon>
    </lineage>
</organism>
<evidence type="ECO:0000256" key="1">
    <source>
        <dbReference type="SAM" id="MobiDB-lite"/>
    </source>
</evidence>
<keyword evidence="2" id="KW-0472">Membrane</keyword>